<dbReference type="InterPro" id="IPR044925">
    <property type="entry name" value="His-Me_finger_sf"/>
</dbReference>
<proteinExistence type="predicted"/>
<reference evidence="2" key="1">
    <citation type="submission" date="2024-05" db="EMBL/GenBank/DDBJ databases">
        <authorList>
            <person name="Martinez-Soto C.E."/>
            <person name="Kropinski A.M."/>
            <person name="Chow E.M.C."/>
            <person name="Lone A."/>
            <person name="Anany H."/>
        </authorList>
    </citation>
    <scope>NUCLEOTIDE SEQUENCE</scope>
</reference>
<name>A0AAU7L3Q4_9CAUD</name>
<dbReference type="EMBL" id="PP836394">
    <property type="protein sequence ID" value="XBO82227.1"/>
    <property type="molecule type" value="Genomic_DNA"/>
</dbReference>
<gene>
    <name evidence="2" type="ORF">AKMHA202132_169</name>
</gene>
<dbReference type="InterPro" id="IPR003615">
    <property type="entry name" value="HNH_nuc"/>
</dbReference>
<feature type="domain" description="HNH nuclease" evidence="1">
    <location>
        <begin position="63"/>
        <end position="103"/>
    </location>
</feature>
<evidence type="ECO:0000259" key="1">
    <source>
        <dbReference type="Pfam" id="PF13392"/>
    </source>
</evidence>
<keyword evidence="2" id="KW-0540">Nuclease</keyword>
<sequence>MVDISQEYLKSRLTYNPETGKFQWKPNPNANKTWNTRFAGKEAGTLCKTTGYINLTIDGVKHGAHRMAFLYMEGYLPAKVDHKDTIRTNNAWSNLRAADNAQNTWNAGMKSSNTSGFKGVYLDKRINKYMGRVRFRDKRFSTKYFENAEDAAKELEILREQLHKEFARNE</sequence>
<organism evidence="2">
    <name type="scientific">Salmonella phage vB_SenS-AKM_HA2021_32</name>
    <dbReference type="NCBI Taxonomy" id="3158841"/>
    <lineage>
        <taxon>Viruses</taxon>
        <taxon>Duplodnaviria</taxon>
        <taxon>Heunggongvirae</taxon>
        <taxon>Uroviricota</taxon>
        <taxon>Caudoviricetes</taxon>
        <taxon>Demerecviridae</taxon>
        <taxon>Markadamsvirinae</taxon>
        <taxon>Epseptimavirus</taxon>
    </lineage>
</organism>
<accession>A0AAU7L3Q4</accession>
<keyword evidence="2" id="KW-0255">Endonuclease</keyword>
<evidence type="ECO:0000313" key="2">
    <source>
        <dbReference type="EMBL" id="XBO82227.1"/>
    </source>
</evidence>
<dbReference type="Gene3D" id="3.90.75.20">
    <property type="match status" value="1"/>
</dbReference>
<keyword evidence="2" id="KW-0378">Hydrolase</keyword>
<protein>
    <submittedName>
        <fullName evidence="2">HNH endonuclease</fullName>
    </submittedName>
</protein>
<dbReference type="SUPFAM" id="SSF54060">
    <property type="entry name" value="His-Me finger endonucleases"/>
    <property type="match status" value="1"/>
</dbReference>
<dbReference type="GO" id="GO:0004519">
    <property type="term" value="F:endonuclease activity"/>
    <property type="evidence" value="ECO:0007669"/>
    <property type="project" value="UniProtKB-KW"/>
</dbReference>
<dbReference type="Pfam" id="PF13392">
    <property type="entry name" value="HNH_3"/>
    <property type="match status" value="1"/>
</dbReference>